<dbReference type="EMBL" id="FAVB01000001">
    <property type="protein sequence ID" value="CUU70269.1"/>
    <property type="molecule type" value="Genomic_DNA"/>
</dbReference>
<evidence type="ECO:0000313" key="4">
    <source>
        <dbReference type="Proteomes" id="UP000052245"/>
    </source>
</evidence>
<sequence>MDIVNKISAIFLAFVCFGCASKWQVLDNLHFEQKSFSMVCEDKSYILYVNDEFKFVLFDSLLVLVVSKKLENGEFKNTKFLPPNAKFDPIFIGVLEMIKKGAKSATIKTQNLTCKAVEI</sequence>
<dbReference type="AlphaFoldDB" id="A0A0S4RIT1"/>
<name>A0A0S4RIT1_CAMHY</name>
<evidence type="ECO:0000313" key="1">
    <source>
        <dbReference type="EMBL" id="CUU70269.1"/>
    </source>
</evidence>
<dbReference type="RefSeq" id="WP_059428924.1">
    <property type="nucleotide sequence ID" value="NZ_FAUU01000002.1"/>
</dbReference>
<evidence type="ECO:0000313" key="3">
    <source>
        <dbReference type="Proteomes" id="UP000052237"/>
    </source>
</evidence>
<proteinExistence type="predicted"/>
<dbReference type="Proteomes" id="UP000052245">
    <property type="component" value="Unassembled WGS sequence"/>
</dbReference>
<protein>
    <submittedName>
        <fullName evidence="1">Uncharacterized protein</fullName>
    </submittedName>
</protein>
<accession>A0A9W5AKD1</accession>
<dbReference type="EMBL" id="FAVC01000001">
    <property type="protein sequence ID" value="CUU70566.1"/>
    <property type="molecule type" value="Genomic_DNA"/>
</dbReference>
<evidence type="ECO:0000313" key="2">
    <source>
        <dbReference type="EMBL" id="CUU70566.1"/>
    </source>
</evidence>
<reference evidence="3 4" key="1">
    <citation type="submission" date="2015-11" db="EMBL/GenBank/DDBJ databases">
        <authorList>
            <consortium name="Pathogen Informatics"/>
        </authorList>
    </citation>
    <scope>NUCLEOTIDE SEQUENCE [LARGE SCALE GENOMIC DNA]</scope>
    <source>
        <strain evidence="1 3">006A-0059</strain>
        <strain evidence="2 4">007A-0283</strain>
    </source>
</reference>
<dbReference type="Proteomes" id="UP000052237">
    <property type="component" value="Unassembled WGS sequence"/>
</dbReference>
<comment type="caution">
    <text evidence="1">The sequence shown here is derived from an EMBL/GenBank/DDBJ whole genome shotgun (WGS) entry which is preliminary data.</text>
</comment>
<gene>
    <name evidence="1" type="ORF">ERS686654_00230</name>
    <name evidence="2" type="ORF">ERS739223_00198</name>
</gene>
<organism evidence="1 3">
    <name type="scientific">Campylobacter hyointestinalis subsp. hyointestinalis</name>
    <dbReference type="NCBI Taxonomy" id="91352"/>
    <lineage>
        <taxon>Bacteria</taxon>
        <taxon>Pseudomonadati</taxon>
        <taxon>Campylobacterota</taxon>
        <taxon>Epsilonproteobacteria</taxon>
        <taxon>Campylobacterales</taxon>
        <taxon>Campylobacteraceae</taxon>
        <taxon>Campylobacter</taxon>
    </lineage>
</organism>
<accession>A0A0S4RIT1</accession>
<keyword evidence="3" id="KW-1185">Reference proteome</keyword>